<protein>
    <submittedName>
        <fullName evidence="3">Cytochrome P450</fullName>
    </submittedName>
</protein>
<comment type="similarity">
    <text evidence="1 2">Belongs to the cytochrome P450 family.</text>
</comment>
<dbReference type="PRINTS" id="PR00385">
    <property type="entry name" value="P450"/>
</dbReference>
<accession>A0ABN3R4L4</accession>
<dbReference type="InterPro" id="IPR036396">
    <property type="entry name" value="Cyt_P450_sf"/>
</dbReference>
<dbReference type="PROSITE" id="PS00086">
    <property type="entry name" value="CYTOCHROME_P450"/>
    <property type="match status" value="1"/>
</dbReference>
<dbReference type="PRINTS" id="PR00359">
    <property type="entry name" value="BP450"/>
</dbReference>
<keyword evidence="4" id="KW-1185">Reference proteome</keyword>
<reference evidence="3 4" key="1">
    <citation type="journal article" date="2019" name="Int. J. Syst. Evol. Microbiol.">
        <title>The Global Catalogue of Microorganisms (GCM) 10K type strain sequencing project: providing services to taxonomists for standard genome sequencing and annotation.</title>
        <authorList>
            <consortium name="The Broad Institute Genomics Platform"/>
            <consortium name="The Broad Institute Genome Sequencing Center for Infectious Disease"/>
            <person name="Wu L."/>
            <person name="Ma J."/>
        </authorList>
    </citation>
    <scope>NUCLEOTIDE SEQUENCE [LARGE SCALE GENOMIC DNA]</scope>
    <source>
        <strain evidence="3 4">JCM 16374</strain>
    </source>
</reference>
<dbReference type="PANTHER" id="PTHR46696">
    <property type="entry name" value="P450, PUTATIVE (EUROFUNG)-RELATED"/>
    <property type="match status" value="1"/>
</dbReference>
<dbReference type="InterPro" id="IPR017972">
    <property type="entry name" value="Cyt_P450_CS"/>
</dbReference>
<comment type="caution">
    <text evidence="3">The sequence shown here is derived from an EMBL/GenBank/DDBJ whole genome shotgun (WGS) entry which is preliminary data.</text>
</comment>
<gene>
    <name evidence="3" type="ORF">GCM10009864_01110</name>
</gene>
<keyword evidence="2" id="KW-0349">Heme</keyword>
<evidence type="ECO:0000313" key="4">
    <source>
        <dbReference type="Proteomes" id="UP001500994"/>
    </source>
</evidence>
<dbReference type="PANTHER" id="PTHR46696:SF1">
    <property type="entry name" value="CYTOCHROME P450 YJIB-RELATED"/>
    <property type="match status" value="1"/>
</dbReference>
<dbReference type="EMBL" id="BAAARK010000001">
    <property type="protein sequence ID" value="GAA2643442.1"/>
    <property type="molecule type" value="Genomic_DNA"/>
</dbReference>
<dbReference type="SUPFAM" id="SSF48264">
    <property type="entry name" value="Cytochrome P450"/>
    <property type="match status" value="1"/>
</dbReference>
<dbReference type="Pfam" id="PF00067">
    <property type="entry name" value="p450"/>
    <property type="match status" value="1"/>
</dbReference>
<dbReference type="Gene3D" id="1.10.630.10">
    <property type="entry name" value="Cytochrome P450"/>
    <property type="match status" value="1"/>
</dbReference>
<keyword evidence="2" id="KW-0503">Monooxygenase</keyword>
<evidence type="ECO:0000256" key="1">
    <source>
        <dbReference type="ARBA" id="ARBA00010617"/>
    </source>
</evidence>
<keyword evidence="2" id="KW-0560">Oxidoreductase</keyword>
<sequence>MEPALASRSVDRRAVVSLFSRLRKASGQANPLPIYSELREMGDVVPAPWGGYLINSFVWCDRILRDRAWRVPDSAWRARQGGGTRWGARSSTEMGRTLPALNAPNHTRVRRSLGNMFDRKCLGGITQTIEVHAERLLDRFADELRNGEADFSTLVSEQLPMCSIGEWLQLPQSDYELLRSLAHDQVFTQELLPSASQLALSDAATVELESYFRELVQERRRAPGDDPVSRWLHTWDALEPDREAADEAVYLLALLVFLAAPETTATLLSSMVWLLLEHPRQFGWLRAHEDHVPDAIEEVLRYDSPNHIISRVAPEDTTIGGVRIEKDRMVHLMVGVANHDPAHFADPEVFDIRRKANHLSFSGGVHYCLGAPLARLEASTLLTALLRRMPRLRVSAPPVYAPRVGFRRIVELRVVGA</sequence>
<dbReference type="Proteomes" id="UP001500994">
    <property type="component" value="Unassembled WGS sequence"/>
</dbReference>
<organism evidence="3 4">
    <name type="scientific">Streptomyces lunalinharesii</name>
    <dbReference type="NCBI Taxonomy" id="333384"/>
    <lineage>
        <taxon>Bacteria</taxon>
        <taxon>Bacillati</taxon>
        <taxon>Actinomycetota</taxon>
        <taxon>Actinomycetes</taxon>
        <taxon>Kitasatosporales</taxon>
        <taxon>Streptomycetaceae</taxon>
        <taxon>Streptomyces</taxon>
    </lineage>
</organism>
<keyword evidence="2" id="KW-0479">Metal-binding</keyword>
<proteinExistence type="inferred from homology"/>
<dbReference type="InterPro" id="IPR001128">
    <property type="entry name" value="Cyt_P450"/>
</dbReference>
<keyword evidence="2" id="KW-0408">Iron</keyword>
<name>A0ABN3R4L4_9ACTN</name>
<evidence type="ECO:0000313" key="3">
    <source>
        <dbReference type="EMBL" id="GAA2643442.1"/>
    </source>
</evidence>
<dbReference type="InterPro" id="IPR002397">
    <property type="entry name" value="Cyt_P450_B"/>
</dbReference>
<evidence type="ECO:0000256" key="2">
    <source>
        <dbReference type="RuleBase" id="RU000461"/>
    </source>
</evidence>